<dbReference type="PANTHER" id="PTHR33075">
    <property type="entry name" value="OS02G0499800 PROTEIN"/>
    <property type="match status" value="1"/>
</dbReference>
<accession>A0A0E0N9R2</accession>
<reference evidence="2" key="2">
    <citation type="submission" date="2015-06" db="UniProtKB">
        <authorList>
            <consortium name="EnsemblPlants"/>
        </authorList>
    </citation>
    <scope>IDENTIFICATION</scope>
</reference>
<dbReference type="AlphaFoldDB" id="A0A0E0N9R2"/>
<reference evidence="3" key="1">
    <citation type="submission" date="2013-06" db="EMBL/GenBank/DDBJ databases">
        <authorList>
            <person name="Zhao Q."/>
        </authorList>
    </citation>
    <scope>NUCLEOTIDE SEQUENCE</scope>
    <source>
        <strain evidence="3">cv. W1943</strain>
    </source>
</reference>
<name>A0A0E0N9R2_ORYRU</name>
<feature type="region of interest" description="Disordered" evidence="1">
    <location>
        <begin position="110"/>
        <end position="129"/>
    </location>
</feature>
<dbReference type="Gramene" id="ORUFI02G03570.1">
    <property type="protein sequence ID" value="ORUFI02G03570.1"/>
    <property type="gene ID" value="ORUFI02G03570"/>
</dbReference>
<proteinExistence type="predicted"/>
<organism evidence="2 3">
    <name type="scientific">Oryza rufipogon</name>
    <name type="common">Brownbeard rice</name>
    <name type="synonym">Asian wild rice</name>
    <dbReference type="NCBI Taxonomy" id="4529"/>
    <lineage>
        <taxon>Eukaryota</taxon>
        <taxon>Viridiplantae</taxon>
        <taxon>Streptophyta</taxon>
        <taxon>Embryophyta</taxon>
        <taxon>Tracheophyta</taxon>
        <taxon>Spermatophyta</taxon>
        <taxon>Magnoliopsida</taxon>
        <taxon>Liliopsida</taxon>
        <taxon>Poales</taxon>
        <taxon>Poaceae</taxon>
        <taxon>BOP clade</taxon>
        <taxon>Oryzoideae</taxon>
        <taxon>Oryzeae</taxon>
        <taxon>Oryzinae</taxon>
        <taxon>Oryza</taxon>
    </lineage>
</organism>
<evidence type="ECO:0000313" key="2">
    <source>
        <dbReference type="EnsemblPlants" id="ORUFI02G03570.1"/>
    </source>
</evidence>
<evidence type="ECO:0000313" key="3">
    <source>
        <dbReference type="Proteomes" id="UP000008022"/>
    </source>
</evidence>
<feature type="compositionally biased region" description="Low complexity" evidence="1">
    <location>
        <begin position="112"/>
        <end position="129"/>
    </location>
</feature>
<sequence>MDVVPGRVMLRAFYDDVDMVPRTIVIKQIPNQGGQGESWTFSVFVLNNDFAGIQAPDEDLPPMGALDPDLENNHSNGPVQEEHLDNHAGGWGDWEQQGENQDQHVIGDSGVSQQKQNQNQNQNSDSNGNMQIVPFVPLVDPALEVVFTVAEEGPLYFISDETQGRIQEFFLRKELLEKLVNSLSSSFIPGLVTPSAPFSQLVLPKRKLSKDISIPR</sequence>
<dbReference type="OMA" id="GIQAPDE"/>
<evidence type="ECO:0000256" key="1">
    <source>
        <dbReference type="SAM" id="MobiDB-lite"/>
    </source>
</evidence>
<feature type="region of interest" description="Disordered" evidence="1">
    <location>
        <begin position="55"/>
        <end position="96"/>
    </location>
</feature>
<dbReference type="HOGENOM" id="CLU_1279464_0_0_1"/>
<keyword evidence="3" id="KW-1185">Reference proteome</keyword>
<dbReference type="EnsemblPlants" id="ORUFI02G03570.1">
    <property type="protein sequence ID" value="ORUFI02G03570.1"/>
    <property type="gene ID" value="ORUFI02G03570"/>
</dbReference>
<protein>
    <submittedName>
        <fullName evidence="2">Uncharacterized protein</fullName>
    </submittedName>
</protein>
<dbReference type="Proteomes" id="UP000008022">
    <property type="component" value="Unassembled WGS sequence"/>
</dbReference>
<dbReference type="PANTHER" id="PTHR33075:SF7">
    <property type="entry name" value="OS02G0303350 PROTEIN"/>
    <property type="match status" value="1"/>
</dbReference>